<comment type="similarity">
    <text evidence="2 7">Belongs to the TVP38/TMEM64 family.</text>
</comment>
<keyword evidence="6 7" id="KW-0472">Membrane</keyword>
<dbReference type="FunCoup" id="A0A1I4HML9">
    <property type="interactions" value="61"/>
</dbReference>
<evidence type="ECO:0000256" key="3">
    <source>
        <dbReference type="ARBA" id="ARBA00022475"/>
    </source>
</evidence>
<feature type="transmembrane region" description="Helical" evidence="7">
    <location>
        <begin position="169"/>
        <end position="197"/>
    </location>
</feature>
<organism evidence="9 10">
    <name type="scientific">Geodermatophilus ruber</name>
    <dbReference type="NCBI Taxonomy" id="504800"/>
    <lineage>
        <taxon>Bacteria</taxon>
        <taxon>Bacillati</taxon>
        <taxon>Actinomycetota</taxon>
        <taxon>Actinomycetes</taxon>
        <taxon>Geodermatophilales</taxon>
        <taxon>Geodermatophilaceae</taxon>
        <taxon>Geodermatophilus</taxon>
    </lineage>
</organism>
<evidence type="ECO:0000256" key="5">
    <source>
        <dbReference type="ARBA" id="ARBA00022989"/>
    </source>
</evidence>
<dbReference type="EMBL" id="FOSW01000011">
    <property type="protein sequence ID" value="SFL43384.1"/>
    <property type="molecule type" value="Genomic_DNA"/>
</dbReference>
<dbReference type="InterPro" id="IPR015414">
    <property type="entry name" value="TMEM64"/>
</dbReference>
<accession>A0A1I4HML9</accession>
<gene>
    <name evidence="9" type="ORF">SAMN04488085_11138</name>
</gene>
<protein>
    <recommendedName>
        <fullName evidence="7">TVP38/TMEM64 family membrane protein</fullName>
    </recommendedName>
</protein>
<evidence type="ECO:0000256" key="1">
    <source>
        <dbReference type="ARBA" id="ARBA00004651"/>
    </source>
</evidence>
<keyword evidence="10" id="KW-1185">Reference proteome</keyword>
<keyword evidence="4 7" id="KW-0812">Transmembrane</keyword>
<evidence type="ECO:0000313" key="10">
    <source>
        <dbReference type="Proteomes" id="UP000199152"/>
    </source>
</evidence>
<keyword evidence="5 7" id="KW-1133">Transmembrane helix</keyword>
<feature type="transmembrane region" description="Helical" evidence="7">
    <location>
        <begin position="48"/>
        <end position="69"/>
    </location>
</feature>
<evidence type="ECO:0000256" key="4">
    <source>
        <dbReference type="ARBA" id="ARBA00022692"/>
    </source>
</evidence>
<evidence type="ECO:0000313" key="9">
    <source>
        <dbReference type="EMBL" id="SFL43384.1"/>
    </source>
</evidence>
<dbReference type="GO" id="GO:0005886">
    <property type="term" value="C:plasma membrane"/>
    <property type="evidence" value="ECO:0007669"/>
    <property type="project" value="UniProtKB-SubCell"/>
</dbReference>
<dbReference type="AlphaFoldDB" id="A0A1I4HML9"/>
<dbReference type="InParanoid" id="A0A1I4HML9"/>
<dbReference type="Proteomes" id="UP000199152">
    <property type="component" value="Unassembled WGS sequence"/>
</dbReference>
<dbReference type="PANTHER" id="PTHR12677">
    <property type="entry name" value="GOLGI APPARATUS MEMBRANE PROTEIN TVP38-RELATED"/>
    <property type="match status" value="1"/>
</dbReference>
<keyword evidence="3 7" id="KW-1003">Cell membrane</keyword>
<proteinExistence type="inferred from homology"/>
<dbReference type="STRING" id="504800.SAMN04488085_11138"/>
<comment type="subcellular location">
    <subcellularLocation>
        <location evidence="1 7">Cell membrane</location>
        <topology evidence="1 7">Multi-pass membrane protein</topology>
    </subcellularLocation>
</comment>
<evidence type="ECO:0000256" key="6">
    <source>
        <dbReference type="ARBA" id="ARBA00023136"/>
    </source>
</evidence>
<dbReference type="InterPro" id="IPR032816">
    <property type="entry name" value="VTT_dom"/>
</dbReference>
<name>A0A1I4HML9_9ACTN</name>
<evidence type="ECO:0000256" key="2">
    <source>
        <dbReference type="ARBA" id="ARBA00008640"/>
    </source>
</evidence>
<feature type="transmembrane region" description="Helical" evidence="7">
    <location>
        <begin position="142"/>
        <end position="163"/>
    </location>
</feature>
<dbReference type="RefSeq" id="WP_091326866.1">
    <property type="nucleotide sequence ID" value="NZ_FOSW01000011.1"/>
</dbReference>
<evidence type="ECO:0000256" key="7">
    <source>
        <dbReference type="RuleBase" id="RU366058"/>
    </source>
</evidence>
<feature type="domain" description="VTT" evidence="8">
    <location>
        <begin position="71"/>
        <end position="192"/>
    </location>
</feature>
<reference evidence="9 10" key="1">
    <citation type="submission" date="2016-10" db="EMBL/GenBank/DDBJ databases">
        <authorList>
            <person name="de Groot N.N."/>
        </authorList>
    </citation>
    <scope>NUCLEOTIDE SEQUENCE [LARGE SCALE GENOMIC DNA]</scope>
    <source>
        <strain evidence="9 10">DSM 45317</strain>
    </source>
</reference>
<dbReference type="Pfam" id="PF09335">
    <property type="entry name" value="VTT_dom"/>
    <property type="match status" value="1"/>
</dbReference>
<dbReference type="OrthoDB" id="5242213at2"/>
<sequence>MREEAAGPAAPAGRARWRLAALGGVLVLAVVLALTVDRPTVSLLRDRLDAAGPGGWLALVLGVALASLTPVPRTAVALLLGAAVGFTAGLTVAVAGGLLGGLVGFGLSRALGREAVARLAGPVISRRPLLARADRLLRDRGFLAVLTARITPLPFVAVTYAAGLTGVRLAPYALGTAVGVVPGSVLHVGVGAAVLGWA</sequence>
<evidence type="ECO:0000259" key="8">
    <source>
        <dbReference type="Pfam" id="PF09335"/>
    </source>
</evidence>
<feature type="transmembrane region" description="Helical" evidence="7">
    <location>
        <begin position="75"/>
        <end position="103"/>
    </location>
</feature>
<dbReference type="PANTHER" id="PTHR12677:SF59">
    <property type="entry name" value="GOLGI APPARATUS MEMBRANE PROTEIN TVP38-RELATED"/>
    <property type="match status" value="1"/>
</dbReference>
<feature type="transmembrane region" description="Helical" evidence="7">
    <location>
        <begin position="17"/>
        <end position="36"/>
    </location>
</feature>